<dbReference type="EMBL" id="LBWA01000022">
    <property type="protein sequence ID" value="KKQ96916.1"/>
    <property type="molecule type" value="Genomic_DNA"/>
</dbReference>
<feature type="domain" description="Glycosyltransferase 2-like" evidence="1">
    <location>
        <begin position="12"/>
        <end position="175"/>
    </location>
</feature>
<reference evidence="2 3" key="1">
    <citation type="journal article" date="2015" name="Nature">
        <title>rRNA introns, odd ribosomes, and small enigmatic genomes across a large radiation of phyla.</title>
        <authorList>
            <person name="Brown C.T."/>
            <person name="Hug L.A."/>
            <person name="Thomas B.C."/>
            <person name="Sharon I."/>
            <person name="Castelle C.J."/>
            <person name="Singh A."/>
            <person name="Wilkins M.J."/>
            <person name="Williams K.H."/>
            <person name="Banfield J.F."/>
        </authorList>
    </citation>
    <scope>NUCLEOTIDE SEQUENCE [LARGE SCALE GENOMIC DNA]</scope>
</reference>
<dbReference type="AlphaFoldDB" id="A0A0G0Q5F5"/>
<dbReference type="Proteomes" id="UP000034325">
    <property type="component" value="Unassembled WGS sequence"/>
</dbReference>
<dbReference type="PANTHER" id="PTHR43685:SF3">
    <property type="entry name" value="SLR2126 PROTEIN"/>
    <property type="match status" value="1"/>
</dbReference>
<dbReference type="Gene3D" id="3.90.550.10">
    <property type="entry name" value="Spore Coat Polysaccharide Biosynthesis Protein SpsA, Chain A"/>
    <property type="match status" value="1"/>
</dbReference>
<dbReference type="CDD" id="cd00761">
    <property type="entry name" value="Glyco_tranf_GTA_type"/>
    <property type="match status" value="1"/>
</dbReference>
<evidence type="ECO:0000313" key="2">
    <source>
        <dbReference type="EMBL" id="KKQ96916.1"/>
    </source>
</evidence>
<keyword evidence="2" id="KW-0808">Transferase</keyword>
<dbReference type="GO" id="GO:0016740">
    <property type="term" value="F:transferase activity"/>
    <property type="evidence" value="ECO:0007669"/>
    <property type="project" value="UniProtKB-KW"/>
</dbReference>
<dbReference type="InterPro" id="IPR001173">
    <property type="entry name" value="Glyco_trans_2-like"/>
</dbReference>
<dbReference type="PANTHER" id="PTHR43685">
    <property type="entry name" value="GLYCOSYLTRANSFERASE"/>
    <property type="match status" value="1"/>
</dbReference>
<dbReference type="Pfam" id="PF00535">
    <property type="entry name" value="Glycos_transf_2"/>
    <property type="match status" value="1"/>
</dbReference>
<comment type="caution">
    <text evidence="2">The sequence shown here is derived from an EMBL/GenBank/DDBJ whole genome shotgun (WGS) entry which is preliminary data.</text>
</comment>
<proteinExistence type="predicted"/>
<evidence type="ECO:0000259" key="1">
    <source>
        <dbReference type="Pfam" id="PF00535"/>
    </source>
</evidence>
<dbReference type="InterPro" id="IPR050834">
    <property type="entry name" value="Glycosyltransf_2"/>
</dbReference>
<dbReference type="InterPro" id="IPR029044">
    <property type="entry name" value="Nucleotide-diphossugar_trans"/>
</dbReference>
<evidence type="ECO:0000313" key="3">
    <source>
        <dbReference type="Proteomes" id="UP000034325"/>
    </source>
</evidence>
<dbReference type="SUPFAM" id="SSF53448">
    <property type="entry name" value="Nucleotide-diphospho-sugar transferases"/>
    <property type="match status" value="1"/>
</dbReference>
<organism evidence="2 3">
    <name type="scientific">Candidatus Woesebacteria bacterium GW2011_GWA1_39_12</name>
    <dbReference type="NCBI Taxonomy" id="1618549"/>
    <lineage>
        <taxon>Bacteria</taxon>
        <taxon>Candidatus Woeseibacteriota</taxon>
    </lineage>
</organism>
<protein>
    <submittedName>
        <fullName evidence="2">Glycosyltransferase, group 2 family protein</fullName>
    </submittedName>
</protein>
<accession>A0A0G0Q5F5</accession>
<name>A0A0G0Q5F5_9BACT</name>
<gene>
    <name evidence="2" type="ORF">UT23_C0022G0008</name>
</gene>
<sequence length="316" mass="36686">MGYNIKSKTQISIIVPTYKRPELLSSCLISLMKQSVKSDGYEVIVADDDPRKSAQSVTEKVIARFPKRIINYLFVGKEQNAHARNEAAKKVKGEWLVFIDDDALAMSDWIRQIKKSIYQKSWLVFGGPILPYYQTKKPKWFKDKYEIRSHGTKIKILEPNLYLSASNLVVRKDAFTIIGGFDANLGVCGQHHGFGEEVKLQRKIRMKFGSDTIGYDPKIKVKHLVVTNKMRIIYIIRSRFTAGMYHEKTYEDRIGLIKAGFKAVRAVAIMAMKMARWAVKPSKKYRCWQNFAVNEVIPHCYEIGWFWEKVTWFNQR</sequence>